<evidence type="ECO:0000256" key="3">
    <source>
        <dbReference type="ARBA" id="ARBA00011906"/>
    </source>
</evidence>
<name>M2P7Y1_CERS8</name>
<evidence type="ECO:0000256" key="5">
    <source>
        <dbReference type="ARBA" id="ARBA00023002"/>
    </source>
</evidence>
<keyword evidence="6" id="KW-0186">Copper</keyword>
<dbReference type="GO" id="GO:0042438">
    <property type="term" value="P:melanin biosynthetic process"/>
    <property type="evidence" value="ECO:0007669"/>
    <property type="project" value="UniProtKB-KW"/>
</dbReference>
<dbReference type="PRINTS" id="PR00092">
    <property type="entry name" value="TYROSINASE"/>
</dbReference>
<dbReference type="Proteomes" id="UP000016930">
    <property type="component" value="Unassembled WGS sequence"/>
</dbReference>
<dbReference type="STRING" id="914234.M2P7Y1"/>
<proteinExistence type="inferred from homology"/>
<evidence type="ECO:0000256" key="2">
    <source>
        <dbReference type="ARBA" id="ARBA00009928"/>
    </source>
</evidence>
<comment type="catalytic activity">
    <reaction evidence="10">
        <text>L-tyrosine + O2 = L-dopaquinone + H2O</text>
        <dbReference type="Rhea" id="RHEA:18117"/>
        <dbReference type="ChEBI" id="CHEBI:15377"/>
        <dbReference type="ChEBI" id="CHEBI:15379"/>
        <dbReference type="ChEBI" id="CHEBI:57924"/>
        <dbReference type="ChEBI" id="CHEBI:58315"/>
        <dbReference type="EC" id="1.14.18.1"/>
    </reaction>
</comment>
<comment type="catalytic activity">
    <reaction evidence="9">
        <text>2 L-dopa + O2 = 2 L-dopaquinone + 2 H2O</text>
        <dbReference type="Rhea" id="RHEA:34287"/>
        <dbReference type="ChEBI" id="CHEBI:15377"/>
        <dbReference type="ChEBI" id="CHEBI:15379"/>
        <dbReference type="ChEBI" id="CHEBI:57504"/>
        <dbReference type="ChEBI" id="CHEBI:57924"/>
        <dbReference type="EC" id="1.14.18.1"/>
    </reaction>
</comment>
<dbReference type="PANTHER" id="PTHR11474:SF76">
    <property type="entry name" value="SHKT DOMAIN-CONTAINING PROTEIN"/>
    <property type="match status" value="1"/>
</dbReference>
<dbReference type="Pfam" id="PF18132">
    <property type="entry name" value="Tyrosinase_C"/>
    <property type="match status" value="1"/>
</dbReference>
<evidence type="ECO:0000256" key="1">
    <source>
        <dbReference type="ARBA" id="ARBA00001973"/>
    </source>
</evidence>
<dbReference type="InterPro" id="IPR050316">
    <property type="entry name" value="Tyrosinase/Hemocyanin"/>
</dbReference>
<sequence>MSHPVVTGSDGPIGPEGRWQNRLEIRELVKDRKQFSLYIQALKAMMKLKSSNSLSFTSIAGIHGMPYVQWGQSGGSAKPPNVDFGGYCTHGSVLFPTWHRPYVALFEQELYDHANKIAETYTGSDASEWQDAGRNLRSPYWDWASYDADKKLPEVLTLPTIRILTKHGNELVENPLYGYEFHTDDPISTFDWPFNKWSRSLRHPKIGDSDPKNDMRSFQDEYTEACEQIRTQMYYCLVTLETWDSLSNHTANPDSRDIAGSLEAIHDDMHVLIGGTKPTGHMADSTVSAFDPIFFLHHANLDRMLALWSALNPDVWVSQGDQPHGTWTIPKNGTVDMTTDLAPFWNGPSSYWDSKFVRTTEALRYTYPEFNDIESNDPEEIKWLIFRKVNALYAPEDSVSAASSSKSLSGTSIHEWAVRIKFKKQELGASFSILVYLGETYVGRVSAFTAREPRRCANCVRNANVEIEGYVHLTQAIRGKYQSTIFLDLQSTLGCLKEDLSFRLRGTKKDGTAAKMNDLTSLKAMTISYTVACGPFDGRPSYGAIEYHPSALVGKPGHVPDPSQF</sequence>
<comment type="similarity">
    <text evidence="2">Belongs to the tyrosinase family.</text>
</comment>
<evidence type="ECO:0000313" key="14">
    <source>
        <dbReference type="Proteomes" id="UP000016930"/>
    </source>
</evidence>
<accession>M2P7Y1</accession>
<evidence type="ECO:0000256" key="7">
    <source>
        <dbReference type="ARBA" id="ARBA00023033"/>
    </source>
</evidence>
<dbReference type="GO" id="GO:0046872">
    <property type="term" value="F:metal ion binding"/>
    <property type="evidence" value="ECO:0007669"/>
    <property type="project" value="UniProtKB-KW"/>
</dbReference>
<evidence type="ECO:0000256" key="6">
    <source>
        <dbReference type="ARBA" id="ARBA00023008"/>
    </source>
</evidence>
<evidence type="ECO:0000259" key="12">
    <source>
        <dbReference type="PROSITE" id="PS00498"/>
    </source>
</evidence>
<feature type="domain" description="Tyrosinase copper-binding" evidence="11">
    <location>
        <begin position="90"/>
        <end position="107"/>
    </location>
</feature>
<evidence type="ECO:0000256" key="9">
    <source>
        <dbReference type="ARBA" id="ARBA00048233"/>
    </source>
</evidence>
<dbReference type="HOGENOM" id="CLU_013691_3_0_1"/>
<feature type="domain" description="Tyrosinase copper-binding" evidence="12">
    <location>
        <begin position="291"/>
        <end position="302"/>
    </location>
</feature>
<dbReference type="PROSITE" id="PS00498">
    <property type="entry name" value="TYROSINASE_2"/>
    <property type="match status" value="1"/>
</dbReference>
<dbReference type="Pfam" id="PF00264">
    <property type="entry name" value="Tyrosinase"/>
    <property type="match status" value="1"/>
</dbReference>
<evidence type="ECO:0000256" key="8">
    <source>
        <dbReference type="ARBA" id="ARBA00023101"/>
    </source>
</evidence>
<dbReference type="AlphaFoldDB" id="M2P7Y1"/>
<dbReference type="Gene3D" id="2.60.310.20">
    <property type="match status" value="1"/>
</dbReference>
<keyword evidence="7" id="KW-0503">Monooxygenase</keyword>
<dbReference type="OrthoDB" id="6132182at2759"/>
<organism evidence="13 14">
    <name type="scientific">Ceriporiopsis subvermispora (strain B)</name>
    <name type="common">White-rot fungus</name>
    <name type="synonym">Gelatoporia subvermispora</name>
    <dbReference type="NCBI Taxonomy" id="914234"/>
    <lineage>
        <taxon>Eukaryota</taxon>
        <taxon>Fungi</taxon>
        <taxon>Dikarya</taxon>
        <taxon>Basidiomycota</taxon>
        <taxon>Agaricomycotina</taxon>
        <taxon>Agaricomycetes</taxon>
        <taxon>Polyporales</taxon>
        <taxon>Gelatoporiaceae</taxon>
        <taxon>Gelatoporia</taxon>
    </lineage>
</organism>
<dbReference type="GO" id="GO:0004503">
    <property type="term" value="F:tyrosinase activity"/>
    <property type="evidence" value="ECO:0007669"/>
    <property type="project" value="UniProtKB-EC"/>
</dbReference>
<dbReference type="InterPro" id="IPR002227">
    <property type="entry name" value="Tyrosinase_Cu-bd"/>
</dbReference>
<keyword evidence="8" id="KW-0470">Melanin biosynthesis</keyword>
<evidence type="ECO:0000256" key="10">
    <source>
        <dbReference type="ARBA" id="ARBA00048881"/>
    </source>
</evidence>
<evidence type="ECO:0000313" key="13">
    <source>
        <dbReference type="EMBL" id="EMD31424.1"/>
    </source>
</evidence>
<keyword evidence="5" id="KW-0560">Oxidoreductase</keyword>
<comment type="cofactor">
    <cofactor evidence="1">
        <name>Cu(2+)</name>
        <dbReference type="ChEBI" id="CHEBI:29036"/>
    </cofactor>
</comment>
<keyword evidence="4" id="KW-0479">Metal-binding</keyword>
<dbReference type="EC" id="1.14.18.1" evidence="3"/>
<protein>
    <recommendedName>
        <fullName evidence="3">tyrosinase</fullName>
        <ecNumber evidence="3">1.14.18.1</ecNumber>
    </recommendedName>
</protein>
<dbReference type="PANTHER" id="PTHR11474">
    <property type="entry name" value="TYROSINASE FAMILY MEMBER"/>
    <property type="match status" value="1"/>
</dbReference>
<evidence type="ECO:0000256" key="4">
    <source>
        <dbReference type="ARBA" id="ARBA00022723"/>
    </source>
</evidence>
<dbReference type="Gene3D" id="1.10.1280.10">
    <property type="entry name" value="Di-copper center containing domain from catechol oxidase"/>
    <property type="match status" value="1"/>
</dbReference>
<dbReference type="PROSITE" id="PS00497">
    <property type="entry name" value="TYROSINASE_1"/>
    <property type="match status" value="1"/>
</dbReference>
<dbReference type="EMBL" id="KB445819">
    <property type="protein sequence ID" value="EMD31424.1"/>
    <property type="molecule type" value="Genomic_DNA"/>
</dbReference>
<dbReference type="InterPro" id="IPR041640">
    <property type="entry name" value="Tyrosinase_C"/>
</dbReference>
<reference evidence="13 14" key="1">
    <citation type="journal article" date="2012" name="Proc. Natl. Acad. Sci. U.S.A.">
        <title>Comparative genomics of Ceriporiopsis subvermispora and Phanerochaete chrysosporium provide insight into selective ligninolysis.</title>
        <authorList>
            <person name="Fernandez-Fueyo E."/>
            <person name="Ruiz-Duenas F.J."/>
            <person name="Ferreira P."/>
            <person name="Floudas D."/>
            <person name="Hibbett D.S."/>
            <person name="Canessa P."/>
            <person name="Larrondo L.F."/>
            <person name="James T.Y."/>
            <person name="Seelenfreund D."/>
            <person name="Lobos S."/>
            <person name="Polanco R."/>
            <person name="Tello M."/>
            <person name="Honda Y."/>
            <person name="Watanabe T."/>
            <person name="Watanabe T."/>
            <person name="Ryu J.S."/>
            <person name="Kubicek C.P."/>
            <person name="Schmoll M."/>
            <person name="Gaskell J."/>
            <person name="Hammel K.E."/>
            <person name="St John F.J."/>
            <person name="Vanden Wymelenberg A."/>
            <person name="Sabat G."/>
            <person name="Splinter BonDurant S."/>
            <person name="Syed K."/>
            <person name="Yadav J.S."/>
            <person name="Doddapaneni H."/>
            <person name="Subramanian V."/>
            <person name="Lavin J.L."/>
            <person name="Oguiza J.A."/>
            <person name="Perez G."/>
            <person name="Pisabarro A.G."/>
            <person name="Ramirez L."/>
            <person name="Santoyo F."/>
            <person name="Master E."/>
            <person name="Coutinho P.M."/>
            <person name="Henrissat B."/>
            <person name="Lombard V."/>
            <person name="Magnuson J.K."/>
            <person name="Kuees U."/>
            <person name="Hori C."/>
            <person name="Igarashi K."/>
            <person name="Samejima M."/>
            <person name="Held B.W."/>
            <person name="Barry K.W."/>
            <person name="LaButti K.M."/>
            <person name="Lapidus A."/>
            <person name="Lindquist E.A."/>
            <person name="Lucas S.M."/>
            <person name="Riley R."/>
            <person name="Salamov A.A."/>
            <person name="Hoffmeister D."/>
            <person name="Schwenk D."/>
            <person name="Hadar Y."/>
            <person name="Yarden O."/>
            <person name="de Vries R.P."/>
            <person name="Wiebenga A."/>
            <person name="Stenlid J."/>
            <person name="Eastwood D."/>
            <person name="Grigoriev I.V."/>
            <person name="Berka R.M."/>
            <person name="Blanchette R.A."/>
            <person name="Kersten P."/>
            <person name="Martinez A.T."/>
            <person name="Vicuna R."/>
            <person name="Cullen D."/>
        </authorList>
    </citation>
    <scope>NUCLEOTIDE SEQUENCE [LARGE SCALE GENOMIC DNA]</scope>
    <source>
        <strain evidence="13 14">B</strain>
    </source>
</reference>
<keyword evidence="14" id="KW-1185">Reference proteome</keyword>
<dbReference type="SUPFAM" id="SSF48056">
    <property type="entry name" value="Di-copper centre-containing domain"/>
    <property type="match status" value="1"/>
</dbReference>
<evidence type="ECO:0000259" key="11">
    <source>
        <dbReference type="PROSITE" id="PS00497"/>
    </source>
</evidence>
<gene>
    <name evidence="13" type="ORF">CERSUDRAFT_163071</name>
</gene>
<dbReference type="InterPro" id="IPR008922">
    <property type="entry name" value="Di-copper_centre_dom_sf"/>
</dbReference>